<feature type="binding site" evidence="1">
    <location>
        <position position="9"/>
    </location>
    <ligand>
        <name>Zn(2+)</name>
        <dbReference type="ChEBI" id="CHEBI:29105"/>
    </ligand>
</feature>
<feature type="binding site" evidence="1">
    <location>
        <position position="6"/>
    </location>
    <ligand>
        <name>Zn(2+)</name>
        <dbReference type="ChEBI" id="CHEBI:29105"/>
    </ligand>
</feature>
<feature type="binding site" evidence="1">
    <location>
        <position position="34"/>
    </location>
    <ligand>
        <name>Zn(2+)</name>
        <dbReference type="ChEBI" id="CHEBI:29105"/>
    </ligand>
</feature>
<dbReference type="InterPro" id="IPR059188">
    <property type="entry name" value="Znf_CLPX-like"/>
</dbReference>
<dbReference type="Proteomes" id="UP000839575">
    <property type="component" value="Unassembled WGS sequence"/>
</dbReference>
<dbReference type="EMBL" id="AAGLPX010000054">
    <property type="protein sequence ID" value="EBP4001022.1"/>
    <property type="molecule type" value="Genomic_DNA"/>
</dbReference>
<dbReference type="AlphaFoldDB" id="A0A3V6YD71"/>
<comment type="similarity">
    <text evidence="1">Belongs to the ClpX chaperone family.</text>
</comment>
<dbReference type="GO" id="GO:0006457">
    <property type="term" value="P:protein folding"/>
    <property type="evidence" value="ECO:0007669"/>
    <property type="project" value="UniProtKB-UniRule"/>
</dbReference>
<dbReference type="PROSITE" id="PS51902">
    <property type="entry name" value="CLPX_ZB"/>
    <property type="match status" value="1"/>
</dbReference>
<dbReference type="GO" id="GO:0051082">
    <property type="term" value="F:unfolded protein binding"/>
    <property type="evidence" value="ECO:0007669"/>
    <property type="project" value="UniProtKB-UniRule"/>
</dbReference>
<accession>A0A3V6YD71</accession>
<sequence>MKNYRCCFCGRSREKVGEGFVISKDTDEALCDSCITDIVILLHDERKVAEKLKSIQSEDIIKS</sequence>
<reference evidence="3" key="1">
    <citation type="submission" date="2018-07" db="EMBL/GenBank/DDBJ databases">
        <authorList>
            <consortium name="GenomeTrakr network: Whole genome sequencing for foodborne pathogen traceback"/>
        </authorList>
    </citation>
    <scope>NUCLEOTIDE SEQUENCE [LARGE SCALE GENOMIC DNA]</scope>
    <source>
        <strain evidence="3">CFSAN002851</strain>
    </source>
</reference>
<proteinExistence type="inferred from homology"/>
<feature type="domain" description="ClpX-type ZB" evidence="2">
    <location>
        <begin position="1"/>
        <end position="50"/>
    </location>
</feature>
<evidence type="ECO:0000259" key="2">
    <source>
        <dbReference type="PROSITE" id="PS51902"/>
    </source>
</evidence>
<evidence type="ECO:0000256" key="1">
    <source>
        <dbReference type="PROSITE-ProRule" id="PRU01250"/>
    </source>
</evidence>
<evidence type="ECO:0000313" key="3">
    <source>
        <dbReference type="EMBL" id="EBP4001022.1"/>
    </source>
</evidence>
<feature type="binding site" evidence="1">
    <location>
        <position position="31"/>
    </location>
    <ligand>
        <name>Zn(2+)</name>
        <dbReference type="ChEBI" id="CHEBI:29105"/>
    </ligand>
</feature>
<protein>
    <recommendedName>
        <fullName evidence="2">ClpX-type ZB domain-containing protein</fullName>
    </recommendedName>
</protein>
<dbReference type="GO" id="GO:0008270">
    <property type="term" value="F:zinc ion binding"/>
    <property type="evidence" value="ECO:0007669"/>
    <property type="project" value="UniProtKB-UniRule"/>
</dbReference>
<organism evidence="3">
    <name type="scientific">Salmonella enterica I</name>
    <dbReference type="NCBI Taxonomy" id="59201"/>
    <lineage>
        <taxon>Bacteria</taxon>
        <taxon>Pseudomonadati</taxon>
        <taxon>Pseudomonadota</taxon>
        <taxon>Gammaproteobacteria</taxon>
        <taxon>Enterobacterales</taxon>
        <taxon>Enterobacteriaceae</taxon>
        <taxon>Salmonella</taxon>
    </lineage>
</organism>
<name>A0A3V6YD71_SALET</name>
<keyword evidence="1" id="KW-0862">Zinc</keyword>
<dbReference type="GO" id="GO:0046983">
    <property type="term" value="F:protein dimerization activity"/>
    <property type="evidence" value="ECO:0007669"/>
    <property type="project" value="UniProtKB-UniRule"/>
</dbReference>
<keyword evidence="1" id="KW-0479">Metal-binding</keyword>
<gene>
    <name evidence="3" type="ORF">S301_20740</name>
</gene>
<keyword evidence="1" id="KW-0143">Chaperone</keyword>
<comment type="caution">
    <text evidence="3">The sequence shown here is derived from an EMBL/GenBank/DDBJ whole genome shotgun (WGS) entry which is preliminary data.</text>
</comment>